<dbReference type="RefSeq" id="WP_313762433.1">
    <property type="nucleotide sequence ID" value="NZ_BAAAVH010000050.1"/>
</dbReference>
<dbReference type="Pfam" id="PF13577">
    <property type="entry name" value="SnoaL_4"/>
    <property type="match status" value="1"/>
</dbReference>
<evidence type="ECO:0000259" key="1">
    <source>
        <dbReference type="Pfam" id="PF13577"/>
    </source>
</evidence>
<gene>
    <name evidence="2" type="ORF">ACFP0N_04430</name>
</gene>
<dbReference type="SUPFAM" id="SSF54427">
    <property type="entry name" value="NTF2-like"/>
    <property type="match status" value="1"/>
</dbReference>
<protein>
    <submittedName>
        <fullName evidence="2">Nuclear transport factor 2 family protein</fullName>
    </submittedName>
</protein>
<feature type="domain" description="SnoaL-like" evidence="1">
    <location>
        <begin position="13"/>
        <end position="136"/>
    </location>
</feature>
<dbReference type="Gene3D" id="3.10.450.50">
    <property type="match status" value="1"/>
</dbReference>
<comment type="caution">
    <text evidence="2">The sequence shown here is derived from an EMBL/GenBank/DDBJ whole genome shotgun (WGS) entry which is preliminary data.</text>
</comment>
<dbReference type="EMBL" id="JBHSOD010000003">
    <property type="protein sequence ID" value="MFC5884234.1"/>
    <property type="molecule type" value="Genomic_DNA"/>
</dbReference>
<dbReference type="CDD" id="cd00531">
    <property type="entry name" value="NTF2_like"/>
    <property type="match status" value="1"/>
</dbReference>
<dbReference type="InterPro" id="IPR032710">
    <property type="entry name" value="NTF2-like_dom_sf"/>
</dbReference>
<keyword evidence="3" id="KW-1185">Reference proteome</keyword>
<reference evidence="3" key="1">
    <citation type="journal article" date="2019" name="Int. J. Syst. Evol. Microbiol.">
        <title>The Global Catalogue of Microorganisms (GCM) 10K type strain sequencing project: providing services to taxonomists for standard genome sequencing and annotation.</title>
        <authorList>
            <consortium name="The Broad Institute Genomics Platform"/>
            <consortium name="The Broad Institute Genome Sequencing Center for Infectious Disease"/>
            <person name="Wu L."/>
            <person name="Ma J."/>
        </authorList>
    </citation>
    <scope>NUCLEOTIDE SEQUENCE [LARGE SCALE GENOMIC DNA]</scope>
    <source>
        <strain evidence="3">CGMCC 4.1469</strain>
    </source>
</reference>
<proteinExistence type="predicted"/>
<dbReference type="Proteomes" id="UP001596067">
    <property type="component" value="Unassembled WGS sequence"/>
</dbReference>
<sequence length="143" mass="16104">MNETTTVPLERLRADIEQFYARHMQLLDGGRAEEWAATFTEDGTFRLPGRPEPSRGRAELAEGARRARAAQEAAGETHRHWHGMLDVEARPDGSVSVRCYALVYLTPRGGEPRLHRACVCEDVLVRADGGWRVRTRVVTRDGH</sequence>
<name>A0ABW1EQZ9_9ACTN</name>
<evidence type="ECO:0000313" key="2">
    <source>
        <dbReference type="EMBL" id="MFC5884234.1"/>
    </source>
</evidence>
<evidence type="ECO:0000313" key="3">
    <source>
        <dbReference type="Proteomes" id="UP001596067"/>
    </source>
</evidence>
<accession>A0ABW1EQZ9</accession>
<dbReference type="InterPro" id="IPR037401">
    <property type="entry name" value="SnoaL-like"/>
</dbReference>
<organism evidence="2 3">
    <name type="scientific">Kitasatospora aburaviensis</name>
    <dbReference type="NCBI Taxonomy" id="67265"/>
    <lineage>
        <taxon>Bacteria</taxon>
        <taxon>Bacillati</taxon>
        <taxon>Actinomycetota</taxon>
        <taxon>Actinomycetes</taxon>
        <taxon>Kitasatosporales</taxon>
        <taxon>Streptomycetaceae</taxon>
        <taxon>Kitasatospora</taxon>
    </lineage>
</organism>